<feature type="repeat" description="TPR" evidence="3">
    <location>
        <begin position="67"/>
        <end position="100"/>
    </location>
</feature>
<dbReference type="Gene3D" id="1.25.40.10">
    <property type="entry name" value="Tetratricopeptide repeat domain"/>
    <property type="match status" value="1"/>
</dbReference>
<dbReference type="InterPro" id="IPR011990">
    <property type="entry name" value="TPR-like_helical_dom_sf"/>
</dbReference>
<evidence type="ECO:0000256" key="2">
    <source>
        <dbReference type="ARBA" id="ARBA00022803"/>
    </source>
</evidence>
<dbReference type="PANTHER" id="PTHR45641:SF19">
    <property type="entry name" value="NEPHROCYSTIN-3"/>
    <property type="match status" value="1"/>
</dbReference>
<dbReference type="AlphaFoldDB" id="A0A814USZ2"/>
<name>A0A814USZ2_9BILA</name>
<gene>
    <name evidence="5" type="ORF">IZO911_LOCUS27334</name>
</gene>
<dbReference type="PANTHER" id="PTHR45641">
    <property type="entry name" value="TETRATRICOPEPTIDE REPEAT PROTEIN (AFU_ORTHOLOGUE AFUA_6G03870)"/>
    <property type="match status" value="1"/>
</dbReference>
<feature type="repeat" description="TPR" evidence="3">
    <location>
        <begin position="25"/>
        <end position="58"/>
    </location>
</feature>
<dbReference type="EMBL" id="CAJNOE010000370">
    <property type="protein sequence ID" value="CAF1178755.1"/>
    <property type="molecule type" value="Genomic_DNA"/>
</dbReference>
<evidence type="ECO:0000256" key="3">
    <source>
        <dbReference type="PROSITE-ProRule" id="PRU00339"/>
    </source>
</evidence>
<accession>A0A814USZ2</accession>
<organism evidence="5 6">
    <name type="scientific">Adineta steineri</name>
    <dbReference type="NCBI Taxonomy" id="433720"/>
    <lineage>
        <taxon>Eukaryota</taxon>
        <taxon>Metazoa</taxon>
        <taxon>Spiralia</taxon>
        <taxon>Gnathifera</taxon>
        <taxon>Rotifera</taxon>
        <taxon>Eurotatoria</taxon>
        <taxon>Bdelloidea</taxon>
        <taxon>Adinetida</taxon>
        <taxon>Adinetidae</taxon>
        <taxon>Adineta</taxon>
    </lineage>
</organism>
<evidence type="ECO:0000256" key="4">
    <source>
        <dbReference type="SAM" id="MobiDB-lite"/>
    </source>
</evidence>
<keyword evidence="2 3" id="KW-0802">TPR repeat</keyword>
<keyword evidence="1" id="KW-0677">Repeat</keyword>
<comment type="caution">
    <text evidence="5">The sequence shown here is derived from an EMBL/GenBank/DDBJ whole genome shotgun (WGS) entry which is preliminary data.</text>
</comment>
<reference evidence="5" key="1">
    <citation type="submission" date="2021-02" db="EMBL/GenBank/DDBJ databases">
        <authorList>
            <person name="Nowell W R."/>
        </authorList>
    </citation>
    <scope>NUCLEOTIDE SEQUENCE</scope>
</reference>
<feature type="compositionally biased region" description="Polar residues" evidence="4">
    <location>
        <begin position="99"/>
        <end position="109"/>
    </location>
</feature>
<dbReference type="PROSITE" id="PS50005">
    <property type="entry name" value="TPR"/>
    <property type="match status" value="2"/>
</dbReference>
<protein>
    <recommendedName>
        <fullName evidence="7">Tetratricopeptide repeat protein</fullName>
    </recommendedName>
</protein>
<evidence type="ECO:0000313" key="6">
    <source>
        <dbReference type="Proteomes" id="UP000663860"/>
    </source>
</evidence>
<dbReference type="SUPFAM" id="SSF48452">
    <property type="entry name" value="TPR-like"/>
    <property type="match status" value="1"/>
</dbReference>
<evidence type="ECO:0000256" key="1">
    <source>
        <dbReference type="ARBA" id="ARBA00022737"/>
    </source>
</evidence>
<dbReference type="InterPro" id="IPR019734">
    <property type="entry name" value="TPR_rpt"/>
</dbReference>
<evidence type="ECO:0008006" key="7">
    <source>
        <dbReference type="Google" id="ProtNLM"/>
    </source>
</evidence>
<sequence length="121" mass="14283">MGQFHKAEEIYQVLLDQTNDDENKAPIYHQLGMLKRNRGKYEEAHTFYEKSLALYQKTLHPNHPDLASSYNNIGLVYENMDNYSKARTFYERAVQIAQQSLPSNHPTLQQRRKNLERAKNK</sequence>
<evidence type="ECO:0000313" key="5">
    <source>
        <dbReference type="EMBL" id="CAF1178755.1"/>
    </source>
</evidence>
<feature type="region of interest" description="Disordered" evidence="4">
    <location>
        <begin position="99"/>
        <end position="121"/>
    </location>
</feature>
<proteinExistence type="predicted"/>
<dbReference type="Pfam" id="PF13424">
    <property type="entry name" value="TPR_12"/>
    <property type="match status" value="1"/>
</dbReference>
<dbReference type="PROSITE" id="PS50293">
    <property type="entry name" value="TPR_REGION"/>
    <property type="match status" value="1"/>
</dbReference>
<dbReference type="Proteomes" id="UP000663860">
    <property type="component" value="Unassembled WGS sequence"/>
</dbReference>
<dbReference type="SMART" id="SM00028">
    <property type="entry name" value="TPR"/>
    <property type="match status" value="2"/>
</dbReference>